<evidence type="ECO:0000313" key="6">
    <source>
        <dbReference type="Proteomes" id="UP000315891"/>
    </source>
</evidence>
<feature type="chain" id="PRO_5022201624" evidence="4">
    <location>
        <begin position="28"/>
        <end position="557"/>
    </location>
</feature>
<evidence type="ECO:0000313" key="5">
    <source>
        <dbReference type="EMBL" id="QDQ74673.1"/>
    </source>
</evidence>
<dbReference type="InterPro" id="IPR051012">
    <property type="entry name" value="CellSynth/LPSAsmb/PSIAsmb"/>
</dbReference>
<dbReference type="AlphaFoldDB" id="A0A516V815"/>
<dbReference type="PROSITE" id="PS50005">
    <property type="entry name" value="TPR"/>
    <property type="match status" value="1"/>
</dbReference>
<dbReference type="InterPro" id="IPR011990">
    <property type="entry name" value="TPR-like_helical_dom_sf"/>
</dbReference>
<feature type="repeat" description="TPR" evidence="3">
    <location>
        <begin position="511"/>
        <end position="544"/>
    </location>
</feature>
<protein>
    <submittedName>
        <fullName evidence="5">Tetratricopeptide repeat protein</fullName>
    </submittedName>
</protein>
<dbReference type="OrthoDB" id="9766710at2"/>
<proteinExistence type="predicted"/>
<accession>A0A516V815</accession>
<dbReference type="Gene3D" id="1.25.40.10">
    <property type="entry name" value="Tetratricopeptide repeat domain"/>
    <property type="match status" value="2"/>
</dbReference>
<sequence length="557" mass="60324">MPATRRSLRLSASIAACAALLSWAVAAAPAKPDDAMTQTLAGEFALQAGDIDSAARWYLQAARSASGDAGLAERATRIALLANDSRIAADALDLWRKRAPRTLGMRGAEATLAMRQGKTGDALRGIESLLRDPGKDGWRYALGALDGGKDDKRAAKVLGSIIDDGAIPQNLQAWLAFGGFAQRIGSPALAERIVGEVVRRFPGEPRVALLRAAQLREAGKPDDARKVLAEASDAALLLPDLRLGLAAEYDALGDPVAAAGVMAKGPQDEDSYAVRAALLDKAGDKAALGALYDELKRDATRPDPARFMLLGQIAESLERNEEALTWYRSVPGGEQRWPARIRSDYVLHELKRGTEAYSDLRAIQADASADDDARRGAYLAEAELKAKDHDDAAEQDAYARGLGAFPDDPALLYARSLSWERRDDIAKAEADLRRILVAEPDNVAALNALGYTLADRTTRYREALALIDRARAADPDNAAIIDSYGWVLYRLGRNGEALTELRRAFGLQKDPEIAAHLGEVLWVQGEKDEARRFFDESKRLQPDDNRALQRALEKTGA</sequence>
<keyword evidence="1" id="KW-0677">Repeat</keyword>
<dbReference type="Proteomes" id="UP000315891">
    <property type="component" value="Chromosome"/>
</dbReference>
<dbReference type="PANTHER" id="PTHR45586">
    <property type="entry name" value="TPR REPEAT-CONTAINING PROTEIN PA4667"/>
    <property type="match status" value="1"/>
</dbReference>
<dbReference type="PANTHER" id="PTHR45586:SF14">
    <property type="entry name" value="TETRATRICOPEPTIDE TPR_2 REPEAT PROTEIN"/>
    <property type="match status" value="1"/>
</dbReference>
<organism evidence="5 6">
    <name type="scientific">Pseudoluteimonas lycopersici</name>
    <dbReference type="NCBI Taxonomy" id="1324796"/>
    <lineage>
        <taxon>Bacteria</taxon>
        <taxon>Pseudomonadati</taxon>
        <taxon>Pseudomonadota</taxon>
        <taxon>Gammaproteobacteria</taxon>
        <taxon>Lysobacterales</taxon>
        <taxon>Lysobacteraceae</taxon>
        <taxon>Pseudoluteimonas</taxon>
    </lineage>
</organism>
<gene>
    <name evidence="5" type="ORF">FNZ56_12655</name>
</gene>
<dbReference type="RefSeq" id="WP_143880182.1">
    <property type="nucleotide sequence ID" value="NZ_BAABLZ010000001.1"/>
</dbReference>
<reference evidence="5 6" key="1">
    <citation type="submission" date="2019-07" db="EMBL/GenBank/DDBJ databases">
        <title>Lysobacter weifangensis sp. nov., isolated from bensulfuron-methyl contaminated farmland soil.</title>
        <authorList>
            <person name="Zhao H."/>
        </authorList>
    </citation>
    <scope>NUCLEOTIDE SEQUENCE [LARGE SCALE GENOMIC DNA]</scope>
    <source>
        <strain evidence="5 6">CC-Bw-6</strain>
    </source>
</reference>
<keyword evidence="4" id="KW-0732">Signal</keyword>
<evidence type="ECO:0000256" key="2">
    <source>
        <dbReference type="ARBA" id="ARBA00022803"/>
    </source>
</evidence>
<feature type="signal peptide" evidence="4">
    <location>
        <begin position="1"/>
        <end position="27"/>
    </location>
</feature>
<dbReference type="Pfam" id="PF13432">
    <property type="entry name" value="TPR_16"/>
    <property type="match status" value="2"/>
</dbReference>
<keyword evidence="2 3" id="KW-0802">TPR repeat</keyword>
<name>A0A516V815_9GAMM</name>
<keyword evidence="6" id="KW-1185">Reference proteome</keyword>
<evidence type="ECO:0000256" key="1">
    <source>
        <dbReference type="ARBA" id="ARBA00022737"/>
    </source>
</evidence>
<dbReference type="InterPro" id="IPR019734">
    <property type="entry name" value="TPR_rpt"/>
</dbReference>
<dbReference type="EMBL" id="CP041742">
    <property type="protein sequence ID" value="QDQ74673.1"/>
    <property type="molecule type" value="Genomic_DNA"/>
</dbReference>
<dbReference type="SMART" id="SM00028">
    <property type="entry name" value="TPR"/>
    <property type="match status" value="4"/>
</dbReference>
<dbReference type="SUPFAM" id="SSF48452">
    <property type="entry name" value="TPR-like"/>
    <property type="match status" value="2"/>
</dbReference>
<evidence type="ECO:0000256" key="4">
    <source>
        <dbReference type="SAM" id="SignalP"/>
    </source>
</evidence>
<evidence type="ECO:0000256" key="3">
    <source>
        <dbReference type="PROSITE-ProRule" id="PRU00339"/>
    </source>
</evidence>